<evidence type="ECO:0000313" key="5">
    <source>
        <dbReference type="Proteomes" id="UP000594262"/>
    </source>
</evidence>
<name>A0A7M5XAR5_9CNID</name>
<feature type="signal peptide" evidence="2">
    <location>
        <begin position="1"/>
        <end position="18"/>
    </location>
</feature>
<dbReference type="PROSITE" id="PS51257">
    <property type="entry name" value="PROKAR_LIPOPROTEIN"/>
    <property type="match status" value="1"/>
</dbReference>
<dbReference type="RefSeq" id="XP_066921118.1">
    <property type="nucleotide sequence ID" value="XM_067065017.1"/>
</dbReference>
<dbReference type="GeneID" id="136808486"/>
<dbReference type="PROSITE" id="PS50026">
    <property type="entry name" value="EGF_3"/>
    <property type="match status" value="1"/>
</dbReference>
<dbReference type="AlphaFoldDB" id="A0A7M5XAR5"/>
<keyword evidence="1" id="KW-1015">Disulfide bond</keyword>
<dbReference type="Proteomes" id="UP000594262">
    <property type="component" value="Unplaced"/>
</dbReference>
<evidence type="ECO:0000313" key="4">
    <source>
        <dbReference type="EnsemblMetazoa" id="CLYHEMP020158.4"/>
    </source>
</evidence>
<comment type="caution">
    <text evidence="1">Lacks conserved residue(s) required for the propagation of feature annotation.</text>
</comment>
<keyword evidence="5" id="KW-1185">Reference proteome</keyword>
<dbReference type="EnsemblMetazoa" id="CLYHEMT020158.4">
    <property type="protein sequence ID" value="CLYHEMP020158.4"/>
    <property type="gene ID" value="CLYHEMG020158"/>
</dbReference>
<feature type="disulfide bond" evidence="1">
    <location>
        <begin position="127"/>
        <end position="144"/>
    </location>
</feature>
<feature type="domain" description="EGF-like" evidence="3">
    <location>
        <begin position="117"/>
        <end position="157"/>
    </location>
</feature>
<sequence length="375" mass="43157">MKLPVITLVTMVSTLTLGCNFTWHKYKETQYSSIKIKMEIFVHRFSNNYALAKITRQGDLNTRLLCAERCMSVLDCYSWIFNPVKSRCYIAKRVYGSMEFVFVDHFFLGKTFEIYETVNPCNTHLLCEHGSQCVPDFTTETYTCERCFAPYTGKHCNETGPPSPSDLSHEVKAGHNSTCRHIKLHYNIPDYEGLRPFVLHPWNDQRTIKMFCSGYETIITSLNATSILSVRDLTSTDFADGLDLTTGDINFRANSLFFDAILKQIDIDNIYFRCVQNITGHIHLKSSERQEHPLEYFANRISYNKGINMQDTNPLDTIPSNTALNNTWSSPDVATGFRRAFKDVIVLNDGRRMTFANGYQECLGQWGEYFQFSFT</sequence>
<dbReference type="CDD" id="cd00054">
    <property type="entry name" value="EGF_CA"/>
    <property type="match status" value="1"/>
</dbReference>
<dbReference type="InterPro" id="IPR000742">
    <property type="entry name" value="EGF"/>
</dbReference>
<reference evidence="4" key="1">
    <citation type="submission" date="2021-01" db="UniProtKB">
        <authorList>
            <consortium name="EnsemblMetazoa"/>
        </authorList>
    </citation>
    <scope>IDENTIFICATION</scope>
</reference>
<keyword evidence="2" id="KW-0732">Signal</keyword>
<protein>
    <recommendedName>
        <fullName evidence="3">EGF-like domain-containing protein</fullName>
    </recommendedName>
</protein>
<feature type="chain" id="PRO_5029763717" description="EGF-like domain-containing protein" evidence="2">
    <location>
        <begin position="19"/>
        <end position="375"/>
    </location>
</feature>
<evidence type="ECO:0000256" key="1">
    <source>
        <dbReference type="PROSITE-ProRule" id="PRU00076"/>
    </source>
</evidence>
<feature type="disulfide bond" evidence="1">
    <location>
        <begin position="147"/>
        <end position="156"/>
    </location>
</feature>
<keyword evidence="1" id="KW-0245">EGF-like domain</keyword>
<accession>A0A7M5XAR5</accession>
<proteinExistence type="predicted"/>
<evidence type="ECO:0000259" key="3">
    <source>
        <dbReference type="PROSITE" id="PS50026"/>
    </source>
</evidence>
<organism evidence="4 5">
    <name type="scientific">Clytia hemisphaerica</name>
    <dbReference type="NCBI Taxonomy" id="252671"/>
    <lineage>
        <taxon>Eukaryota</taxon>
        <taxon>Metazoa</taxon>
        <taxon>Cnidaria</taxon>
        <taxon>Hydrozoa</taxon>
        <taxon>Hydroidolina</taxon>
        <taxon>Leptothecata</taxon>
        <taxon>Obeliida</taxon>
        <taxon>Clytiidae</taxon>
        <taxon>Clytia</taxon>
    </lineage>
</organism>
<evidence type="ECO:0000256" key="2">
    <source>
        <dbReference type="SAM" id="SignalP"/>
    </source>
</evidence>